<evidence type="ECO:0000259" key="1">
    <source>
        <dbReference type="PROSITE" id="PS51352"/>
    </source>
</evidence>
<dbReference type="Gene3D" id="3.40.30.10">
    <property type="entry name" value="Glutaredoxin"/>
    <property type="match status" value="1"/>
</dbReference>
<evidence type="ECO:0000313" key="3">
    <source>
        <dbReference type="Proteomes" id="UP000585272"/>
    </source>
</evidence>
<dbReference type="GO" id="GO:0016853">
    <property type="term" value="F:isomerase activity"/>
    <property type="evidence" value="ECO:0007669"/>
    <property type="project" value="UniProtKB-KW"/>
</dbReference>
<accession>A0A840ICP8</accession>
<dbReference type="InterPro" id="IPR036249">
    <property type="entry name" value="Thioredoxin-like_sf"/>
</dbReference>
<keyword evidence="2" id="KW-0413">Isomerase</keyword>
<dbReference type="PROSITE" id="PS51352">
    <property type="entry name" value="THIOREDOXIN_2"/>
    <property type="match status" value="1"/>
</dbReference>
<reference evidence="2 3" key="1">
    <citation type="submission" date="2020-08" db="EMBL/GenBank/DDBJ databases">
        <title>Genomic Encyclopedia of Archaeal and Bacterial Type Strains, Phase II (KMG-II): from individual species to whole genera.</title>
        <authorList>
            <person name="Goeker M."/>
        </authorList>
    </citation>
    <scope>NUCLEOTIDE SEQUENCE [LARGE SCALE GENOMIC DNA]</scope>
    <source>
        <strain evidence="2 3">DSM 23288</strain>
    </source>
</reference>
<dbReference type="AlphaFoldDB" id="A0A840ICP8"/>
<dbReference type="SUPFAM" id="SSF52833">
    <property type="entry name" value="Thioredoxin-like"/>
    <property type="match status" value="1"/>
</dbReference>
<dbReference type="PANTHER" id="PTHR46388">
    <property type="entry name" value="NHL REPEAT-CONTAINING PROTEIN 2"/>
    <property type="match status" value="1"/>
</dbReference>
<evidence type="ECO:0000313" key="2">
    <source>
        <dbReference type="EMBL" id="MBB4662512.1"/>
    </source>
</evidence>
<protein>
    <submittedName>
        <fullName evidence="2">Thiol-disulfide isomerase/thioredoxin</fullName>
    </submittedName>
</protein>
<name>A0A840ICP8_9ACTN</name>
<dbReference type="RefSeq" id="WP_183341741.1">
    <property type="nucleotide sequence ID" value="NZ_JACHNU010000002.1"/>
</dbReference>
<dbReference type="GO" id="GO:0016491">
    <property type="term" value="F:oxidoreductase activity"/>
    <property type="evidence" value="ECO:0007669"/>
    <property type="project" value="InterPro"/>
</dbReference>
<comment type="caution">
    <text evidence="2">The sequence shown here is derived from an EMBL/GenBank/DDBJ whole genome shotgun (WGS) entry which is preliminary data.</text>
</comment>
<dbReference type="GO" id="GO:0016209">
    <property type="term" value="F:antioxidant activity"/>
    <property type="evidence" value="ECO:0007669"/>
    <property type="project" value="InterPro"/>
</dbReference>
<proteinExistence type="predicted"/>
<dbReference type="InterPro" id="IPR013766">
    <property type="entry name" value="Thioredoxin_domain"/>
</dbReference>
<dbReference type="EMBL" id="JACHNU010000002">
    <property type="protein sequence ID" value="MBB4662512.1"/>
    <property type="molecule type" value="Genomic_DNA"/>
</dbReference>
<dbReference type="Pfam" id="PF00578">
    <property type="entry name" value="AhpC-TSA"/>
    <property type="match status" value="1"/>
</dbReference>
<feature type="domain" description="Thioredoxin" evidence="1">
    <location>
        <begin position="1"/>
        <end position="150"/>
    </location>
</feature>
<dbReference type="PANTHER" id="PTHR46388:SF2">
    <property type="entry name" value="NHL REPEAT-CONTAINING PROTEIN 2"/>
    <property type="match status" value="1"/>
</dbReference>
<dbReference type="InterPro" id="IPR000866">
    <property type="entry name" value="AhpC/TSA"/>
</dbReference>
<sequence>MRPPAEAEITAPSFPGKARWVNVAMLRMDQQRGRPVLVEFWDFCRVNSLRTLPYLKAWHERYADDGLRVIGVHAAGFEASRDPDAIRAAVERLGIEYPVLIDAELEAASYYGIQGWPSRYLWNQESRLFDFHIGEGAYAETELAIQELLGIEREPLAPVRPEDEPGLLLPAQTEDQPGPYSGPYEAGGVWAVLSGEGVVRANGVEVAVSHPGAYPLIEHDSHTAGVLELEVGDGVRCEAVCFTPGVAGVGRG</sequence>
<gene>
    <name evidence="2" type="ORF">BDZ31_002098</name>
</gene>
<dbReference type="Proteomes" id="UP000585272">
    <property type="component" value="Unassembled WGS sequence"/>
</dbReference>
<organism evidence="2 3">
    <name type="scientific">Conexibacter arvalis</name>
    <dbReference type="NCBI Taxonomy" id="912552"/>
    <lineage>
        <taxon>Bacteria</taxon>
        <taxon>Bacillati</taxon>
        <taxon>Actinomycetota</taxon>
        <taxon>Thermoleophilia</taxon>
        <taxon>Solirubrobacterales</taxon>
        <taxon>Conexibacteraceae</taxon>
        <taxon>Conexibacter</taxon>
    </lineage>
</organism>
<keyword evidence="3" id="KW-1185">Reference proteome</keyword>